<dbReference type="AlphaFoldDB" id="A0A8X6G0G4"/>
<name>A0A8X6G0G4_TRICU</name>
<feature type="compositionally biased region" description="Basic and acidic residues" evidence="1">
    <location>
        <begin position="7"/>
        <end position="24"/>
    </location>
</feature>
<dbReference type="Proteomes" id="UP000887116">
    <property type="component" value="Unassembled WGS sequence"/>
</dbReference>
<evidence type="ECO:0000256" key="1">
    <source>
        <dbReference type="SAM" id="MobiDB-lite"/>
    </source>
</evidence>
<gene>
    <name evidence="2" type="ORF">TNCT_523561</name>
</gene>
<evidence type="ECO:0000313" key="3">
    <source>
        <dbReference type="Proteomes" id="UP000887116"/>
    </source>
</evidence>
<evidence type="ECO:0000313" key="2">
    <source>
        <dbReference type="EMBL" id="GFQ92873.1"/>
    </source>
</evidence>
<reference evidence="2" key="1">
    <citation type="submission" date="2020-07" db="EMBL/GenBank/DDBJ databases">
        <title>Multicomponent nature underlies the extraordinary mechanical properties of spider dragline silk.</title>
        <authorList>
            <person name="Kono N."/>
            <person name="Nakamura H."/>
            <person name="Mori M."/>
            <person name="Yoshida Y."/>
            <person name="Ohtoshi R."/>
            <person name="Malay A.D."/>
            <person name="Moran D.A.P."/>
            <person name="Tomita M."/>
            <person name="Numata K."/>
            <person name="Arakawa K."/>
        </authorList>
    </citation>
    <scope>NUCLEOTIDE SEQUENCE</scope>
</reference>
<proteinExistence type="predicted"/>
<accession>A0A8X6G0G4</accession>
<feature type="non-terminal residue" evidence="2">
    <location>
        <position position="1"/>
    </location>
</feature>
<protein>
    <submittedName>
        <fullName evidence="2">Uncharacterized protein</fullName>
    </submittedName>
</protein>
<comment type="caution">
    <text evidence="2">The sequence shown here is derived from an EMBL/GenBank/DDBJ whole genome shotgun (WGS) entry which is preliminary data.</text>
</comment>
<keyword evidence="3" id="KW-1185">Reference proteome</keyword>
<dbReference type="EMBL" id="BMAO01004163">
    <property type="protein sequence ID" value="GFQ92873.1"/>
    <property type="molecule type" value="Genomic_DNA"/>
</dbReference>
<feature type="region of interest" description="Disordered" evidence="1">
    <location>
        <begin position="1"/>
        <end position="25"/>
    </location>
</feature>
<organism evidence="2 3">
    <name type="scientific">Trichonephila clavata</name>
    <name type="common">Joro spider</name>
    <name type="synonym">Nephila clavata</name>
    <dbReference type="NCBI Taxonomy" id="2740835"/>
    <lineage>
        <taxon>Eukaryota</taxon>
        <taxon>Metazoa</taxon>
        <taxon>Ecdysozoa</taxon>
        <taxon>Arthropoda</taxon>
        <taxon>Chelicerata</taxon>
        <taxon>Arachnida</taxon>
        <taxon>Araneae</taxon>
        <taxon>Araneomorphae</taxon>
        <taxon>Entelegynae</taxon>
        <taxon>Araneoidea</taxon>
        <taxon>Nephilidae</taxon>
        <taxon>Trichonephila</taxon>
    </lineage>
</organism>
<sequence length="64" mass="7062">TRGSGCGHKDQEKGTTMTEDEKMDVGAATRGILTIRKERVEGSHNLKTITIKEHCLVLNFFSKG</sequence>